<reference evidence="3" key="1">
    <citation type="journal article" date="2019" name="Int. J. Syst. Evol. Microbiol.">
        <title>The Global Catalogue of Microorganisms (GCM) 10K type strain sequencing project: providing services to taxonomists for standard genome sequencing and annotation.</title>
        <authorList>
            <consortium name="The Broad Institute Genomics Platform"/>
            <consortium name="The Broad Institute Genome Sequencing Center for Infectious Disease"/>
            <person name="Wu L."/>
            <person name="Ma J."/>
        </authorList>
    </citation>
    <scope>NUCLEOTIDE SEQUENCE [LARGE SCALE GENOMIC DNA]</scope>
    <source>
        <strain evidence="3">NBRC 108755</strain>
    </source>
</reference>
<evidence type="ECO:0008006" key="4">
    <source>
        <dbReference type="Google" id="ProtNLM"/>
    </source>
</evidence>
<evidence type="ECO:0000313" key="2">
    <source>
        <dbReference type="EMBL" id="GMA92226.1"/>
    </source>
</evidence>
<organism evidence="2 3">
    <name type="scientific">Homoserinibacter gongjuensis</name>
    <dbReference type="NCBI Taxonomy" id="1162968"/>
    <lineage>
        <taxon>Bacteria</taxon>
        <taxon>Bacillati</taxon>
        <taxon>Actinomycetota</taxon>
        <taxon>Actinomycetes</taxon>
        <taxon>Micrococcales</taxon>
        <taxon>Microbacteriaceae</taxon>
        <taxon>Homoserinibacter</taxon>
    </lineage>
</organism>
<evidence type="ECO:0000256" key="1">
    <source>
        <dbReference type="SAM" id="Phobius"/>
    </source>
</evidence>
<evidence type="ECO:0000313" key="3">
    <source>
        <dbReference type="Proteomes" id="UP001157069"/>
    </source>
</evidence>
<protein>
    <recommendedName>
        <fullName evidence="4">CU044_5270 family protein</fullName>
    </recommendedName>
</protein>
<comment type="caution">
    <text evidence="2">The sequence shown here is derived from an EMBL/GenBank/DDBJ whole genome shotgun (WGS) entry which is preliminary data.</text>
</comment>
<dbReference type="Proteomes" id="UP001157069">
    <property type="component" value="Unassembled WGS sequence"/>
</dbReference>
<dbReference type="EMBL" id="BSVA01000001">
    <property type="protein sequence ID" value="GMA92226.1"/>
    <property type="molecule type" value="Genomic_DNA"/>
</dbReference>
<gene>
    <name evidence="2" type="ORF">GCM10025869_27550</name>
</gene>
<feature type="transmembrane region" description="Helical" evidence="1">
    <location>
        <begin position="45"/>
        <end position="66"/>
    </location>
</feature>
<keyword evidence="1" id="KW-0472">Membrane</keyword>
<sequence>MDHDLDPLARLRDAAAHASAPELDPALVAGAPDRRAPRLVRRGRVARGAGVGVTALAAVSVTALVIGNPFATPAPLFTAAGGGGGGAEASTMAADARMALWVDYDYQAGAGLSTDGGRGSVYELRRSGEPRDVARGAAAALGLDGDATESSYSTPEYPSYVVGPEDGSAPSLTLSWTGAGDWWYNDPTAYPEPVCDDVTTTGDDGVEISYPDCRVPEIPAAQSKAPSEAEARDLATALFAATGLDVAPADIRVTADPSQTYASASLEVDGVATALEWSVGWSPLGRISWASGHAVEVVERGGYDTVSPHPRSNAWRTVVGSAPRVPTTRVAP</sequence>
<keyword evidence="1" id="KW-1133">Transmembrane helix</keyword>
<keyword evidence="1" id="KW-0812">Transmembrane</keyword>
<dbReference type="RefSeq" id="WP_284300889.1">
    <property type="nucleotide sequence ID" value="NZ_BSVA01000001.1"/>
</dbReference>
<keyword evidence="3" id="KW-1185">Reference proteome</keyword>
<accession>A0ABQ6K097</accession>
<proteinExistence type="predicted"/>
<name>A0ABQ6K097_9MICO</name>